<evidence type="ECO:0000256" key="2">
    <source>
        <dbReference type="ARBA" id="ARBA00022692"/>
    </source>
</evidence>
<feature type="transmembrane region" description="Helical" evidence="6">
    <location>
        <begin position="109"/>
        <end position="135"/>
    </location>
</feature>
<evidence type="ECO:0000256" key="5">
    <source>
        <dbReference type="ARBA" id="ARBA00023251"/>
    </source>
</evidence>
<feature type="transmembrane region" description="Helical" evidence="6">
    <location>
        <begin position="147"/>
        <end position="172"/>
    </location>
</feature>
<comment type="similarity">
    <text evidence="6">Belongs to the ABC-2 integral membrane protein family.</text>
</comment>
<evidence type="ECO:0000313" key="8">
    <source>
        <dbReference type="EMBL" id="PRY32474.1"/>
    </source>
</evidence>
<keyword evidence="3 6" id="KW-1133">Transmembrane helix</keyword>
<dbReference type="PIRSF" id="PIRSF006648">
    <property type="entry name" value="DrrB"/>
    <property type="match status" value="1"/>
</dbReference>
<reference evidence="8 9" key="1">
    <citation type="submission" date="2018-03" db="EMBL/GenBank/DDBJ databases">
        <title>Genomic Encyclopedia of Archaeal and Bacterial Type Strains, Phase II (KMG-II): from individual species to whole genera.</title>
        <authorList>
            <person name="Goeker M."/>
        </authorList>
    </citation>
    <scope>NUCLEOTIDE SEQUENCE [LARGE SCALE GENOMIC DNA]</scope>
    <source>
        <strain evidence="8 9">DSM 44720</strain>
    </source>
</reference>
<dbReference type="GO" id="GO:0140359">
    <property type="term" value="F:ABC-type transporter activity"/>
    <property type="evidence" value="ECO:0007669"/>
    <property type="project" value="InterPro"/>
</dbReference>
<dbReference type="GO" id="GO:0043190">
    <property type="term" value="C:ATP-binding cassette (ABC) transporter complex"/>
    <property type="evidence" value="ECO:0007669"/>
    <property type="project" value="InterPro"/>
</dbReference>
<dbReference type="RefSeq" id="WP_106196381.1">
    <property type="nucleotide sequence ID" value="NZ_PVTF01000021.1"/>
</dbReference>
<feature type="transmembrane region" description="Helical" evidence="6">
    <location>
        <begin position="25"/>
        <end position="47"/>
    </location>
</feature>
<dbReference type="GO" id="GO:0046677">
    <property type="term" value="P:response to antibiotic"/>
    <property type="evidence" value="ECO:0007669"/>
    <property type="project" value="UniProtKB-KW"/>
</dbReference>
<name>A0A2T0SGC9_9PSEU</name>
<feature type="domain" description="ABC transmembrane type-2" evidence="7">
    <location>
        <begin position="27"/>
        <end position="259"/>
    </location>
</feature>
<keyword evidence="4 6" id="KW-0472">Membrane</keyword>
<keyword evidence="5" id="KW-0046">Antibiotic resistance</keyword>
<dbReference type="OrthoDB" id="670210at2"/>
<feature type="transmembrane region" description="Helical" evidence="6">
    <location>
        <begin position="230"/>
        <end position="252"/>
    </location>
</feature>
<comment type="caution">
    <text evidence="8">The sequence shown here is derived from an EMBL/GenBank/DDBJ whole genome shotgun (WGS) entry which is preliminary data.</text>
</comment>
<dbReference type="EMBL" id="PVTF01000021">
    <property type="protein sequence ID" value="PRY32474.1"/>
    <property type="molecule type" value="Genomic_DNA"/>
</dbReference>
<dbReference type="AlphaFoldDB" id="A0A2T0SGC9"/>
<feature type="transmembrane region" description="Helical" evidence="6">
    <location>
        <begin position="179"/>
        <end position="196"/>
    </location>
</feature>
<dbReference type="Pfam" id="PF01061">
    <property type="entry name" value="ABC2_membrane"/>
    <property type="match status" value="1"/>
</dbReference>
<evidence type="ECO:0000256" key="6">
    <source>
        <dbReference type="RuleBase" id="RU361157"/>
    </source>
</evidence>
<dbReference type="Proteomes" id="UP000239494">
    <property type="component" value="Unassembled WGS sequence"/>
</dbReference>
<organism evidence="8 9">
    <name type="scientific">Umezawaea tangerina</name>
    <dbReference type="NCBI Taxonomy" id="84725"/>
    <lineage>
        <taxon>Bacteria</taxon>
        <taxon>Bacillati</taxon>
        <taxon>Actinomycetota</taxon>
        <taxon>Actinomycetes</taxon>
        <taxon>Pseudonocardiales</taxon>
        <taxon>Pseudonocardiaceae</taxon>
        <taxon>Umezawaea</taxon>
    </lineage>
</organism>
<dbReference type="InterPro" id="IPR051784">
    <property type="entry name" value="Nod_factor_ABC_transporter"/>
</dbReference>
<keyword evidence="6" id="KW-0813">Transport</keyword>
<dbReference type="PANTHER" id="PTHR43229:SF2">
    <property type="entry name" value="NODULATION PROTEIN J"/>
    <property type="match status" value="1"/>
</dbReference>
<keyword evidence="6" id="KW-1003">Cell membrane</keyword>
<sequence length="262" mass="27481">MSTFPHAVNDSATMLRRNLRHLRRYPAMVMMSLGVPIVMLLLFVGVFGSAMGAGVTGAVHDGDYIDYLVPGIVLMTAGYGSQSTALAVNRDMTEGIIARFRTMPVFRASVLVGHVGAAVIRTVASAVLVVLVALLLGFRPAADPVGWLAAAGLLVLLVLALTWLAVAIGLAARNAEGTSGFVLVVQVLPFLSSAFVPPDSMSGPVRWFAANEPFTPVIDTLRGLLAGTPVGGSAAVAVAWCVGLAVVGYLWARALFRRDPVR</sequence>
<evidence type="ECO:0000259" key="7">
    <source>
        <dbReference type="PROSITE" id="PS51012"/>
    </source>
</evidence>
<dbReference type="PROSITE" id="PS51012">
    <property type="entry name" value="ABC_TM2"/>
    <property type="match status" value="1"/>
</dbReference>
<accession>A0A2T0SGC9</accession>
<dbReference type="InterPro" id="IPR000412">
    <property type="entry name" value="ABC_2_transport"/>
</dbReference>
<gene>
    <name evidence="8" type="ORF">CLV43_12168</name>
</gene>
<evidence type="ECO:0000256" key="1">
    <source>
        <dbReference type="ARBA" id="ARBA00004141"/>
    </source>
</evidence>
<dbReference type="PANTHER" id="PTHR43229">
    <property type="entry name" value="NODULATION PROTEIN J"/>
    <property type="match status" value="1"/>
</dbReference>
<comment type="subcellular location">
    <subcellularLocation>
        <location evidence="6">Cell membrane</location>
        <topology evidence="6">Multi-pass membrane protein</topology>
    </subcellularLocation>
    <subcellularLocation>
        <location evidence="1">Membrane</location>
        <topology evidence="1">Multi-pass membrane protein</topology>
    </subcellularLocation>
</comment>
<keyword evidence="9" id="KW-1185">Reference proteome</keyword>
<evidence type="ECO:0000256" key="3">
    <source>
        <dbReference type="ARBA" id="ARBA00022989"/>
    </source>
</evidence>
<proteinExistence type="inferred from homology"/>
<keyword evidence="2 6" id="KW-0812">Transmembrane</keyword>
<feature type="transmembrane region" description="Helical" evidence="6">
    <location>
        <begin position="67"/>
        <end position="88"/>
    </location>
</feature>
<protein>
    <recommendedName>
        <fullName evidence="6">Transport permease protein</fullName>
    </recommendedName>
</protein>
<dbReference type="InterPro" id="IPR047817">
    <property type="entry name" value="ABC2_TM_bact-type"/>
</dbReference>
<dbReference type="InterPro" id="IPR013525">
    <property type="entry name" value="ABC2_TM"/>
</dbReference>
<evidence type="ECO:0000313" key="9">
    <source>
        <dbReference type="Proteomes" id="UP000239494"/>
    </source>
</evidence>
<evidence type="ECO:0000256" key="4">
    <source>
        <dbReference type="ARBA" id="ARBA00023136"/>
    </source>
</evidence>